<dbReference type="GO" id="GO:0004523">
    <property type="term" value="F:RNA-DNA hybrid ribonuclease activity"/>
    <property type="evidence" value="ECO:0007669"/>
    <property type="project" value="InterPro"/>
</dbReference>
<dbReference type="PANTHER" id="PTHR47074:SF48">
    <property type="entry name" value="POLYNUCLEOTIDYL TRANSFERASE, RIBONUCLEASE H-LIKE SUPERFAMILY PROTEIN"/>
    <property type="match status" value="1"/>
</dbReference>
<keyword evidence="3" id="KW-1185">Reference proteome</keyword>
<dbReference type="InterPro" id="IPR052929">
    <property type="entry name" value="RNase_H-like_EbsB-rel"/>
</dbReference>
<evidence type="ECO:0000313" key="3">
    <source>
        <dbReference type="Proteomes" id="UP000828251"/>
    </source>
</evidence>
<gene>
    <name evidence="2" type="ORF">J1N35_025786</name>
</gene>
<feature type="domain" description="RNase H type-1" evidence="1">
    <location>
        <begin position="34"/>
        <end position="95"/>
    </location>
</feature>
<accession>A0A9D3ZYL4</accession>
<dbReference type="AlphaFoldDB" id="A0A9D3ZYL4"/>
<dbReference type="PANTHER" id="PTHR47074">
    <property type="entry name" value="BNAC02G40300D PROTEIN"/>
    <property type="match status" value="1"/>
</dbReference>
<proteinExistence type="predicted"/>
<dbReference type="Pfam" id="PF13456">
    <property type="entry name" value="RVT_3"/>
    <property type="match status" value="1"/>
</dbReference>
<dbReference type="InterPro" id="IPR002156">
    <property type="entry name" value="RNaseH_domain"/>
</dbReference>
<dbReference type="Proteomes" id="UP000828251">
    <property type="component" value="Unassembled WGS sequence"/>
</dbReference>
<dbReference type="EMBL" id="JAIQCV010000008">
    <property type="protein sequence ID" value="KAH1073458.1"/>
    <property type="molecule type" value="Genomic_DNA"/>
</dbReference>
<protein>
    <recommendedName>
        <fullName evidence="1">RNase H type-1 domain-containing protein</fullName>
    </recommendedName>
</protein>
<evidence type="ECO:0000259" key="1">
    <source>
        <dbReference type="Pfam" id="PF13456"/>
    </source>
</evidence>
<sequence>MLGEVFRIHNLILLWSSNPQKWGKPPISFMKVNMDVAVYNNKSGFRVIIRDCDGFVRGGCVGYKGDHSSIEWVEIDALVKGISMACSFNFDHVIF</sequence>
<comment type="caution">
    <text evidence="2">The sequence shown here is derived from an EMBL/GenBank/DDBJ whole genome shotgun (WGS) entry which is preliminary data.</text>
</comment>
<dbReference type="OrthoDB" id="947756at2759"/>
<organism evidence="2 3">
    <name type="scientific">Gossypium stocksii</name>
    <dbReference type="NCBI Taxonomy" id="47602"/>
    <lineage>
        <taxon>Eukaryota</taxon>
        <taxon>Viridiplantae</taxon>
        <taxon>Streptophyta</taxon>
        <taxon>Embryophyta</taxon>
        <taxon>Tracheophyta</taxon>
        <taxon>Spermatophyta</taxon>
        <taxon>Magnoliopsida</taxon>
        <taxon>eudicotyledons</taxon>
        <taxon>Gunneridae</taxon>
        <taxon>Pentapetalae</taxon>
        <taxon>rosids</taxon>
        <taxon>malvids</taxon>
        <taxon>Malvales</taxon>
        <taxon>Malvaceae</taxon>
        <taxon>Malvoideae</taxon>
        <taxon>Gossypium</taxon>
    </lineage>
</organism>
<name>A0A9D3ZYL4_9ROSI</name>
<evidence type="ECO:0000313" key="2">
    <source>
        <dbReference type="EMBL" id="KAH1073458.1"/>
    </source>
</evidence>
<reference evidence="2 3" key="1">
    <citation type="journal article" date="2021" name="Plant Biotechnol. J.">
        <title>Multi-omics assisted identification of the key and species-specific regulatory components of drought-tolerant mechanisms in Gossypium stocksii.</title>
        <authorList>
            <person name="Yu D."/>
            <person name="Ke L."/>
            <person name="Zhang D."/>
            <person name="Wu Y."/>
            <person name="Sun Y."/>
            <person name="Mei J."/>
            <person name="Sun J."/>
            <person name="Sun Y."/>
        </authorList>
    </citation>
    <scope>NUCLEOTIDE SEQUENCE [LARGE SCALE GENOMIC DNA]</scope>
    <source>
        <strain evidence="3">cv. E1</strain>
        <tissue evidence="2">Leaf</tissue>
    </source>
</reference>
<dbReference type="GO" id="GO:0003676">
    <property type="term" value="F:nucleic acid binding"/>
    <property type="evidence" value="ECO:0007669"/>
    <property type="project" value="InterPro"/>
</dbReference>